<keyword evidence="6" id="KW-1185">Reference proteome</keyword>
<dbReference type="PANTHER" id="PTHR11360:SF130">
    <property type="entry name" value="MAJOR FACILITATOR SUPERFAMILY (MFS) PROFILE DOMAIN-CONTAINING PROTEIN-RELATED"/>
    <property type="match status" value="1"/>
</dbReference>
<dbReference type="AlphaFoldDB" id="A0A6A6H966"/>
<dbReference type="EMBL" id="ML991800">
    <property type="protein sequence ID" value="KAF2234210.1"/>
    <property type="molecule type" value="Genomic_DNA"/>
</dbReference>
<keyword evidence="4" id="KW-0812">Transmembrane</keyword>
<feature type="transmembrane region" description="Helical" evidence="4">
    <location>
        <begin position="97"/>
        <end position="118"/>
    </location>
</feature>
<dbReference type="Pfam" id="PF07690">
    <property type="entry name" value="MFS_1"/>
    <property type="match status" value="1"/>
</dbReference>
<evidence type="ECO:0000313" key="6">
    <source>
        <dbReference type="Proteomes" id="UP000800092"/>
    </source>
</evidence>
<feature type="transmembrane region" description="Helical" evidence="4">
    <location>
        <begin position="364"/>
        <end position="384"/>
    </location>
</feature>
<feature type="transmembrane region" description="Helical" evidence="4">
    <location>
        <begin position="335"/>
        <end position="352"/>
    </location>
</feature>
<evidence type="ECO:0000256" key="4">
    <source>
        <dbReference type="SAM" id="Phobius"/>
    </source>
</evidence>
<dbReference type="OrthoDB" id="6499973at2759"/>
<feature type="transmembrane region" description="Helical" evidence="4">
    <location>
        <begin position="138"/>
        <end position="157"/>
    </location>
</feature>
<evidence type="ECO:0000256" key="1">
    <source>
        <dbReference type="ARBA" id="ARBA00004141"/>
    </source>
</evidence>
<comment type="similarity">
    <text evidence="2">Belongs to the major facilitator superfamily. Monocarboxylate porter (TC 2.A.1.13) family.</text>
</comment>
<feature type="transmembrane region" description="Helical" evidence="4">
    <location>
        <begin position="429"/>
        <end position="448"/>
    </location>
</feature>
<accession>A0A6A6H966</accession>
<name>A0A6A6H966_VIRVR</name>
<feature type="compositionally biased region" description="Basic and acidic residues" evidence="3">
    <location>
        <begin position="14"/>
        <end position="25"/>
    </location>
</feature>
<dbReference type="InterPro" id="IPR050327">
    <property type="entry name" value="Proton-linked_MCT"/>
</dbReference>
<protein>
    <submittedName>
        <fullName evidence="5">MFS general substrate transporter</fullName>
    </submittedName>
</protein>
<dbReference type="PANTHER" id="PTHR11360">
    <property type="entry name" value="MONOCARBOXYLATE TRANSPORTER"/>
    <property type="match status" value="1"/>
</dbReference>
<evidence type="ECO:0000256" key="2">
    <source>
        <dbReference type="ARBA" id="ARBA00006727"/>
    </source>
</evidence>
<feature type="transmembrane region" description="Helical" evidence="4">
    <location>
        <begin position="297"/>
        <end position="320"/>
    </location>
</feature>
<keyword evidence="4" id="KW-1133">Transmembrane helix</keyword>
<comment type="subcellular location">
    <subcellularLocation>
        <location evidence="1">Membrane</location>
        <topology evidence="1">Multi-pass membrane protein</topology>
    </subcellularLocation>
</comment>
<evidence type="ECO:0000256" key="3">
    <source>
        <dbReference type="SAM" id="MobiDB-lite"/>
    </source>
</evidence>
<keyword evidence="4" id="KW-0472">Membrane</keyword>
<feature type="region of interest" description="Disordered" evidence="3">
    <location>
        <begin position="1"/>
        <end position="49"/>
    </location>
</feature>
<dbReference type="GO" id="GO:0016020">
    <property type="term" value="C:membrane"/>
    <property type="evidence" value="ECO:0007669"/>
    <property type="project" value="UniProtKB-SubCell"/>
</dbReference>
<feature type="transmembrane region" description="Helical" evidence="4">
    <location>
        <begin position="224"/>
        <end position="244"/>
    </location>
</feature>
<feature type="transmembrane region" description="Helical" evidence="4">
    <location>
        <begin position="390"/>
        <end position="408"/>
    </location>
</feature>
<dbReference type="Proteomes" id="UP000800092">
    <property type="component" value="Unassembled WGS sequence"/>
</dbReference>
<dbReference type="InterPro" id="IPR011701">
    <property type="entry name" value="MFS"/>
</dbReference>
<feature type="transmembrane region" description="Helical" evidence="4">
    <location>
        <begin position="256"/>
        <end position="276"/>
    </location>
</feature>
<feature type="transmembrane region" description="Helical" evidence="4">
    <location>
        <begin position="460"/>
        <end position="479"/>
    </location>
</feature>
<dbReference type="SUPFAM" id="SSF103473">
    <property type="entry name" value="MFS general substrate transporter"/>
    <property type="match status" value="1"/>
</dbReference>
<sequence>MTSSHYLPPSLVPERADSQSTRSHDTPSYAEKNQYSINDQDESSNRLHPVRSLQQEVKELREDINNTVGPGEALRRAVTGQSTASVKDPGPPPDGGVLAWTQAIMAHLVIFNTWGYIASFGVFQTYYTTTLGHPASDISWVGSVQIFLLFFIGTFSGRAIDGGLFHHVFIAGFIIQLIGVFMTSLSTKYWQLFLAQGVCTGLANGLQFCPTMSLVSTYFSKKRAFAMGVAATGSATGGLVFPAIVRSLLPQIGFAWTVRVLGLVMLVLGALYTATLRTRLPPRKSGPLVEWSAFREPTYVLSVFGIFLAFWSLYFAFYYVGAYGRNIIGIPYEESISLLLIMNGVGIPARLIPNFFADRTFGPLNMVIPYCFLTGCVFFAWSGVHSRGGVYAFACAYGLVSAGIQSLFPPTLTSLTTDLTKTGVRLGMGFTIVSFACLTGPPLAGALIQDDDGQYLYAQMWAGSTMVCGGCLLVAARIVKTGFVLKQKI</sequence>
<organism evidence="5 6">
    <name type="scientific">Viridothelium virens</name>
    <name type="common">Speckled blister lichen</name>
    <name type="synonym">Trypethelium virens</name>
    <dbReference type="NCBI Taxonomy" id="1048519"/>
    <lineage>
        <taxon>Eukaryota</taxon>
        <taxon>Fungi</taxon>
        <taxon>Dikarya</taxon>
        <taxon>Ascomycota</taxon>
        <taxon>Pezizomycotina</taxon>
        <taxon>Dothideomycetes</taxon>
        <taxon>Dothideomycetes incertae sedis</taxon>
        <taxon>Trypetheliales</taxon>
        <taxon>Trypetheliaceae</taxon>
        <taxon>Viridothelium</taxon>
    </lineage>
</organism>
<proteinExistence type="inferred from homology"/>
<gene>
    <name evidence="5" type="ORF">EV356DRAFT_502525</name>
</gene>
<reference evidence="5" key="1">
    <citation type="journal article" date="2020" name="Stud. Mycol.">
        <title>101 Dothideomycetes genomes: a test case for predicting lifestyles and emergence of pathogens.</title>
        <authorList>
            <person name="Haridas S."/>
            <person name="Albert R."/>
            <person name="Binder M."/>
            <person name="Bloem J."/>
            <person name="Labutti K."/>
            <person name="Salamov A."/>
            <person name="Andreopoulos B."/>
            <person name="Baker S."/>
            <person name="Barry K."/>
            <person name="Bills G."/>
            <person name="Bluhm B."/>
            <person name="Cannon C."/>
            <person name="Castanera R."/>
            <person name="Culley D."/>
            <person name="Daum C."/>
            <person name="Ezra D."/>
            <person name="Gonzalez J."/>
            <person name="Henrissat B."/>
            <person name="Kuo A."/>
            <person name="Liang C."/>
            <person name="Lipzen A."/>
            <person name="Lutzoni F."/>
            <person name="Magnuson J."/>
            <person name="Mondo S."/>
            <person name="Nolan M."/>
            <person name="Ohm R."/>
            <person name="Pangilinan J."/>
            <person name="Park H.-J."/>
            <person name="Ramirez L."/>
            <person name="Alfaro M."/>
            <person name="Sun H."/>
            <person name="Tritt A."/>
            <person name="Yoshinaga Y."/>
            <person name="Zwiers L.-H."/>
            <person name="Turgeon B."/>
            <person name="Goodwin S."/>
            <person name="Spatafora J."/>
            <person name="Crous P."/>
            <person name="Grigoriev I."/>
        </authorList>
    </citation>
    <scope>NUCLEOTIDE SEQUENCE</scope>
    <source>
        <strain evidence="5">Tuck. ex Michener</strain>
    </source>
</reference>
<dbReference type="Gene3D" id="1.20.1250.20">
    <property type="entry name" value="MFS general substrate transporter like domains"/>
    <property type="match status" value="1"/>
</dbReference>
<dbReference type="InterPro" id="IPR036259">
    <property type="entry name" value="MFS_trans_sf"/>
</dbReference>
<evidence type="ECO:0000313" key="5">
    <source>
        <dbReference type="EMBL" id="KAF2234210.1"/>
    </source>
</evidence>
<feature type="transmembrane region" description="Helical" evidence="4">
    <location>
        <begin position="164"/>
        <end position="183"/>
    </location>
</feature>
<dbReference type="GO" id="GO:0022857">
    <property type="term" value="F:transmembrane transporter activity"/>
    <property type="evidence" value="ECO:0007669"/>
    <property type="project" value="InterPro"/>
</dbReference>